<organism evidence="1 2">
    <name type="scientific">Xanthomonas euvesicatoria</name>
    <dbReference type="NCBI Taxonomy" id="456327"/>
    <lineage>
        <taxon>Bacteria</taxon>
        <taxon>Pseudomonadati</taxon>
        <taxon>Pseudomonadota</taxon>
        <taxon>Gammaproteobacteria</taxon>
        <taxon>Lysobacterales</taxon>
        <taxon>Lysobacteraceae</taxon>
        <taxon>Xanthomonas</taxon>
    </lineage>
</organism>
<dbReference type="Proteomes" id="UP000576603">
    <property type="component" value="Unassembled WGS sequence"/>
</dbReference>
<comment type="caution">
    <text evidence="1">The sequence shown here is derived from an EMBL/GenBank/DDBJ whole genome shotgun (WGS) entry which is preliminary data.</text>
</comment>
<sequence>MLRGKTAQQGRQAVQTHMVAGGQAQAAANGCTQMLQHAAGVLQLGQDALRARQQRLSGFGQHHLPAQAIEQPRRQLRLQECNAFAYRRLGQVQGLAGCRKAAALGDRHECIEARQVHCYS</sequence>
<dbReference type="EMBL" id="JACHNL010000004">
    <property type="protein sequence ID" value="MBB4724013.1"/>
    <property type="molecule type" value="Genomic_DNA"/>
</dbReference>
<accession>A0AAW3U4G7</accession>
<proteinExistence type="predicted"/>
<protein>
    <recommendedName>
        <fullName evidence="3">Avirulence protein</fullName>
    </recommendedName>
</protein>
<dbReference type="AlphaFoldDB" id="A0AAW3U4G7"/>
<reference evidence="1 2" key="1">
    <citation type="submission" date="2020-08" db="EMBL/GenBank/DDBJ databases">
        <title>Studying the diversity of plant-associated saprophytic bacteria and their role in host health and plant-pathogen interactions.</title>
        <authorList>
            <person name="Potnis N."/>
        </authorList>
    </citation>
    <scope>NUCLEOTIDE SEQUENCE [LARGE SCALE GENOMIC DNA]</scope>
    <source>
        <strain evidence="1 2">CFBP 7922</strain>
    </source>
</reference>
<gene>
    <name evidence="1" type="ORF">FHY32_002368</name>
</gene>
<name>A0AAW3U4G7_XANEU</name>
<evidence type="ECO:0008006" key="3">
    <source>
        <dbReference type="Google" id="ProtNLM"/>
    </source>
</evidence>
<dbReference type="AntiFam" id="ANF00169">
    <property type="entry name" value="Shadow ORF (opposite dgdR)"/>
</dbReference>
<evidence type="ECO:0000313" key="1">
    <source>
        <dbReference type="EMBL" id="MBB4724013.1"/>
    </source>
</evidence>
<evidence type="ECO:0000313" key="2">
    <source>
        <dbReference type="Proteomes" id="UP000576603"/>
    </source>
</evidence>